<feature type="transmembrane region" description="Helical" evidence="7">
    <location>
        <begin position="51"/>
        <end position="74"/>
    </location>
</feature>
<feature type="transmembrane region" description="Helical" evidence="7">
    <location>
        <begin position="187"/>
        <end position="207"/>
    </location>
</feature>
<comment type="caution">
    <text evidence="9">The sequence shown here is derived from an EMBL/GenBank/DDBJ whole genome shotgun (WGS) entry which is preliminary data.</text>
</comment>
<keyword evidence="3" id="KW-0813">Transport</keyword>
<dbReference type="PROSITE" id="PS00216">
    <property type="entry name" value="SUGAR_TRANSPORT_1"/>
    <property type="match status" value="1"/>
</dbReference>
<protein>
    <submittedName>
        <fullName evidence="9">Putative metabolite transport protein CsbC</fullName>
    </submittedName>
</protein>
<evidence type="ECO:0000256" key="3">
    <source>
        <dbReference type="ARBA" id="ARBA00022448"/>
    </source>
</evidence>
<dbReference type="AlphaFoldDB" id="A0A0D8HF87"/>
<evidence type="ECO:0000256" key="2">
    <source>
        <dbReference type="ARBA" id="ARBA00010992"/>
    </source>
</evidence>
<evidence type="ECO:0000256" key="1">
    <source>
        <dbReference type="ARBA" id="ARBA00004651"/>
    </source>
</evidence>
<dbReference type="GO" id="GO:0022857">
    <property type="term" value="F:transmembrane transporter activity"/>
    <property type="evidence" value="ECO:0007669"/>
    <property type="project" value="InterPro"/>
</dbReference>
<feature type="transmembrane region" description="Helical" evidence="7">
    <location>
        <begin position="150"/>
        <end position="175"/>
    </location>
</feature>
<keyword evidence="5 7" id="KW-1133">Transmembrane helix</keyword>
<dbReference type="PANTHER" id="PTHR48020">
    <property type="entry name" value="PROTON MYO-INOSITOL COTRANSPORTER"/>
    <property type="match status" value="1"/>
</dbReference>
<organism evidence="9 10">
    <name type="scientific">Acidithrix ferrooxidans</name>
    <dbReference type="NCBI Taxonomy" id="1280514"/>
    <lineage>
        <taxon>Bacteria</taxon>
        <taxon>Bacillati</taxon>
        <taxon>Actinomycetota</taxon>
        <taxon>Acidimicrobiia</taxon>
        <taxon>Acidimicrobiales</taxon>
        <taxon>Acidimicrobiaceae</taxon>
        <taxon>Acidithrix</taxon>
    </lineage>
</organism>
<dbReference type="PROSITE" id="PS50850">
    <property type="entry name" value="MFS"/>
    <property type="match status" value="1"/>
</dbReference>
<proteinExistence type="inferred from homology"/>
<dbReference type="InterPro" id="IPR050814">
    <property type="entry name" value="Myo-inositol_Transporter"/>
</dbReference>
<dbReference type="InterPro" id="IPR003663">
    <property type="entry name" value="Sugar/inositol_transpt"/>
</dbReference>
<dbReference type="PRINTS" id="PR00171">
    <property type="entry name" value="SUGRTRNSPORT"/>
</dbReference>
<dbReference type="InterPro" id="IPR036259">
    <property type="entry name" value="MFS_trans_sf"/>
</dbReference>
<dbReference type="SUPFAM" id="SSF103473">
    <property type="entry name" value="MFS general substrate transporter"/>
    <property type="match status" value="1"/>
</dbReference>
<dbReference type="InterPro" id="IPR005829">
    <property type="entry name" value="Sugar_transporter_CS"/>
</dbReference>
<dbReference type="Proteomes" id="UP000032360">
    <property type="component" value="Unassembled WGS sequence"/>
</dbReference>
<evidence type="ECO:0000256" key="5">
    <source>
        <dbReference type="ARBA" id="ARBA00022989"/>
    </source>
</evidence>
<sequence length="264" mass="28226">MIAQGREDEARAVLKRVRASSEIEAEITEVRELSQKKSHARDLLNPKIRGALTVGILLAIFQQVTGINTIIYYAPTLLHGAGLGNSASLLANVANGVINVAMTIVAIRLIDRVGRRPLLLVGTSGMAISLVVLALAFVVGGNHLTGATAIIAIIALLLYTGSFAVGLGPTFWLLISEIYPVGIRGRAMSVATIANWGANFVVTISFLTLLNAIHGSGTFFLFGFLTIVALVYFQRKVPETKNRSLQEIERDLFGGESSKVGGER</sequence>
<dbReference type="Gene3D" id="1.20.1250.20">
    <property type="entry name" value="MFS general substrate transporter like domains"/>
    <property type="match status" value="1"/>
</dbReference>
<gene>
    <name evidence="9" type="primary">csbC1</name>
    <name evidence="9" type="ORF">AXFE_34330</name>
</gene>
<evidence type="ECO:0000256" key="6">
    <source>
        <dbReference type="ARBA" id="ARBA00023136"/>
    </source>
</evidence>
<accession>A0A0D8HF87</accession>
<dbReference type="EMBL" id="JXYS01000130">
    <property type="protein sequence ID" value="KJF15726.1"/>
    <property type="molecule type" value="Genomic_DNA"/>
</dbReference>
<dbReference type="STRING" id="1280514.AXFE_34330"/>
<dbReference type="PATRIC" id="fig|1280514.3.peg.4610"/>
<feature type="transmembrane region" description="Helical" evidence="7">
    <location>
        <begin position="86"/>
        <end position="106"/>
    </location>
</feature>
<comment type="similarity">
    <text evidence="2">Belongs to the major facilitator superfamily. Sugar transporter (TC 2.A.1.1) family.</text>
</comment>
<name>A0A0D8HF87_9ACTN</name>
<evidence type="ECO:0000256" key="4">
    <source>
        <dbReference type="ARBA" id="ARBA00022692"/>
    </source>
</evidence>
<keyword evidence="6 7" id="KW-0472">Membrane</keyword>
<evidence type="ECO:0000256" key="7">
    <source>
        <dbReference type="SAM" id="Phobius"/>
    </source>
</evidence>
<dbReference type="GO" id="GO:0005886">
    <property type="term" value="C:plasma membrane"/>
    <property type="evidence" value="ECO:0007669"/>
    <property type="project" value="UniProtKB-SubCell"/>
</dbReference>
<dbReference type="InterPro" id="IPR005828">
    <property type="entry name" value="MFS_sugar_transport-like"/>
</dbReference>
<keyword evidence="10" id="KW-1185">Reference proteome</keyword>
<evidence type="ECO:0000259" key="8">
    <source>
        <dbReference type="PROSITE" id="PS50850"/>
    </source>
</evidence>
<dbReference type="PANTHER" id="PTHR48020:SF12">
    <property type="entry name" value="PROTON MYO-INOSITOL COTRANSPORTER"/>
    <property type="match status" value="1"/>
</dbReference>
<feature type="transmembrane region" description="Helical" evidence="7">
    <location>
        <begin position="213"/>
        <end position="233"/>
    </location>
</feature>
<feature type="domain" description="Major facilitator superfamily (MFS) profile" evidence="8">
    <location>
        <begin position="1"/>
        <end position="241"/>
    </location>
</feature>
<evidence type="ECO:0000313" key="9">
    <source>
        <dbReference type="EMBL" id="KJF15726.1"/>
    </source>
</evidence>
<keyword evidence="4 7" id="KW-0812">Transmembrane</keyword>
<reference evidence="9 10" key="1">
    <citation type="submission" date="2015-01" db="EMBL/GenBank/DDBJ databases">
        <title>Draft genome of the acidophilic iron oxidizer Acidithrix ferrooxidans strain Py-F3.</title>
        <authorList>
            <person name="Poehlein A."/>
            <person name="Eisen S."/>
            <person name="Schloemann M."/>
            <person name="Johnson B.D."/>
            <person name="Daniel R."/>
            <person name="Muehling M."/>
        </authorList>
    </citation>
    <scope>NUCLEOTIDE SEQUENCE [LARGE SCALE GENOMIC DNA]</scope>
    <source>
        <strain evidence="9 10">Py-F3</strain>
    </source>
</reference>
<evidence type="ECO:0000313" key="10">
    <source>
        <dbReference type="Proteomes" id="UP000032360"/>
    </source>
</evidence>
<dbReference type="Pfam" id="PF00083">
    <property type="entry name" value="Sugar_tr"/>
    <property type="match status" value="1"/>
</dbReference>
<dbReference type="InterPro" id="IPR020846">
    <property type="entry name" value="MFS_dom"/>
</dbReference>
<feature type="transmembrane region" description="Helical" evidence="7">
    <location>
        <begin position="118"/>
        <end position="138"/>
    </location>
</feature>
<comment type="subcellular location">
    <subcellularLocation>
        <location evidence="1">Cell membrane</location>
        <topology evidence="1">Multi-pass membrane protein</topology>
    </subcellularLocation>
</comment>